<dbReference type="EMBL" id="CAEZUR010000127">
    <property type="protein sequence ID" value="CAB4616297.1"/>
    <property type="molecule type" value="Genomic_DNA"/>
</dbReference>
<sequence length="261" mass="27447">MIFAIVATVSIGNSPTLVSPDSMRASAPSSTAFATSLASARVGRDAVIMDSSIWVATITGFAQRRQSSTARFCTSGTCSSGSSTPRSPRATITPSKASMISSRFSTAWGFSTFAIVGMWIPSSRIISCTRTMSEAFRTKESAIMSAPSFSAQRRSASSFSESAGTFTATPGKLIPLLLDTIPATSTTVVTVRSSTWVARRPTLPSSIRSSSPTFTSPGRPLKVVPQMFTSPSTLSIVILKVAPFSSMTGPSLNLSKRIFGP</sequence>
<gene>
    <name evidence="1" type="ORF">UFOPK1843_01148</name>
</gene>
<reference evidence="1" key="1">
    <citation type="submission" date="2020-05" db="EMBL/GenBank/DDBJ databases">
        <authorList>
            <person name="Chiriac C."/>
            <person name="Salcher M."/>
            <person name="Ghai R."/>
            <person name="Kavagutti S V."/>
        </authorList>
    </citation>
    <scope>NUCLEOTIDE SEQUENCE</scope>
</reference>
<accession>A0A6J6HTW8</accession>
<proteinExistence type="predicted"/>
<name>A0A6J6HTW8_9ZZZZ</name>
<organism evidence="1">
    <name type="scientific">freshwater metagenome</name>
    <dbReference type="NCBI Taxonomy" id="449393"/>
    <lineage>
        <taxon>unclassified sequences</taxon>
        <taxon>metagenomes</taxon>
        <taxon>ecological metagenomes</taxon>
    </lineage>
</organism>
<dbReference type="AlphaFoldDB" id="A0A6J6HTW8"/>
<evidence type="ECO:0000313" key="1">
    <source>
        <dbReference type="EMBL" id="CAB4616297.1"/>
    </source>
</evidence>
<protein>
    <submittedName>
        <fullName evidence="1">Unannotated protein</fullName>
    </submittedName>
</protein>